<organism evidence="1 2">
    <name type="scientific">Pleurodeles waltl</name>
    <name type="common">Iberian ribbed newt</name>
    <dbReference type="NCBI Taxonomy" id="8319"/>
    <lineage>
        <taxon>Eukaryota</taxon>
        <taxon>Metazoa</taxon>
        <taxon>Chordata</taxon>
        <taxon>Craniata</taxon>
        <taxon>Vertebrata</taxon>
        <taxon>Euteleostomi</taxon>
        <taxon>Amphibia</taxon>
        <taxon>Batrachia</taxon>
        <taxon>Caudata</taxon>
        <taxon>Salamandroidea</taxon>
        <taxon>Salamandridae</taxon>
        <taxon>Pleurodelinae</taxon>
        <taxon>Pleurodeles</taxon>
    </lineage>
</organism>
<proteinExistence type="predicted"/>
<name>A0AAV7PLH3_PLEWA</name>
<accession>A0AAV7PLH3</accession>
<evidence type="ECO:0000313" key="1">
    <source>
        <dbReference type="EMBL" id="KAJ1128242.1"/>
    </source>
</evidence>
<keyword evidence="2" id="KW-1185">Reference proteome</keyword>
<reference evidence="1" key="1">
    <citation type="journal article" date="2022" name="bioRxiv">
        <title>Sequencing and chromosome-scale assembly of the giantPleurodeles waltlgenome.</title>
        <authorList>
            <person name="Brown T."/>
            <person name="Elewa A."/>
            <person name="Iarovenko S."/>
            <person name="Subramanian E."/>
            <person name="Araus A.J."/>
            <person name="Petzold A."/>
            <person name="Susuki M."/>
            <person name="Suzuki K.-i.T."/>
            <person name="Hayashi T."/>
            <person name="Toyoda A."/>
            <person name="Oliveira C."/>
            <person name="Osipova E."/>
            <person name="Leigh N.D."/>
            <person name="Simon A."/>
            <person name="Yun M.H."/>
        </authorList>
    </citation>
    <scope>NUCLEOTIDE SEQUENCE</scope>
    <source>
        <strain evidence="1">20211129_DDA</strain>
        <tissue evidence="1">Liver</tissue>
    </source>
</reference>
<gene>
    <name evidence="1" type="ORF">NDU88_006621</name>
</gene>
<evidence type="ECO:0000313" key="2">
    <source>
        <dbReference type="Proteomes" id="UP001066276"/>
    </source>
</evidence>
<dbReference type="EMBL" id="JANPWB010000011">
    <property type="protein sequence ID" value="KAJ1128242.1"/>
    <property type="molecule type" value="Genomic_DNA"/>
</dbReference>
<sequence>MEDRSSGKEKRDYEPGRVNGGWRRGAVSVCTRVRRGAEEGRLIEIGVKAQSEAYSTANFTGRWRVIIAPLAATLPARVLGWGEEHCQRHGYRIPFLDPPPRGHFRDSSLSKDTLKRTAMLSGVEKLLAKAAIIRVPVAE</sequence>
<protein>
    <submittedName>
        <fullName evidence="1">Uncharacterized protein</fullName>
    </submittedName>
</protein>
<dbReference type="Proteomes" id="UP001066276">
    <property type="component" value="Chromosome 7"/>
</dbReference>
<dbReference type="AlphaFoldDB" id="A0AAV7PLH3"/>
<comment type="caution">
    <text evidence="1">The sequence shown here is derived from an EMBL/GenBank/DDBJ whole genome shotgun (WGS) entry which is preliminary data.</text>
</comment>